<keyword evidence="4" id="KW-0808">Transferase</keyword>
<protein>
    <submittedName>
        <fullName evidence="10">Borrelidin type I polyketide synthase</fullName>
    </submittedName>
</protein>
<dbReference type="InterPro" id="IPR014031">
    <property type="entry name" value="Ketoacyl_synth_C"/>
</dbReference>
<sequence length="1620" mass="170414">MNGDDKALAYLKRVTADLRSARARLQELESADTDPIAIIGMGCRLPGGVRTPEDLWDLVEKKHDAIGPFPADRGWDLENLYDPDPDAPGKAYVREGGFVHDVAGFDAGFFGISPREALAMDPQHRLLLECSWEALERAGIDPSSLEGTRTGVYTGLMTHEYATRLPSIDEELEGVIGIGNAGSVASGRVSYTLGLNGPAVTVDTACSSSLVALHLAAQALRQGQCTLALAGGASVIAAPTVFATFSRQRGLAPDGRCKAFSSTADGTGFGEGVGVLVLERLSDARRNGHEVLAVVRGSAVNQDGASSGFTAPNGPSQQDVIREALADGRLTPADVDVVEGHGTGTRLGDPIEAQALLATYGRGRDADRPLWLGSVKSNIGHTQAAAGVASVIKMVQAMQAGVLPRTLHVDEPSGEVDWDSGAVRLLTEAREWPSGEGRVRRAGVSSFGISGTNAHVIVEEAPEEEPRPEAPSVDVVPWVLSARSAEALREQAAQLRMTAGQFNVVDVGWSLASTRAAFEHRAVVVGGDREELLGKLSSVSGVEVGVGVGAGGGVVLVFAGQGCQWVGMGRELLGSSPVFAESMRECAAALSPFVDFSVVDVLGSAGELGRVEVVQPALWAVMVSLARVWRSWGVPVAAVVGHSQGEIAAATVAGALSVGDAARVVALRSRLIAERLSGLGGMVSVALSRERVVSLIAGVPGVSVAAVNGSSSTVVSGEAAGLERVLAACVSSGVRARRIDVDYASHSVQVELIREELLGVLDGIVPRSGEIPFVSTVTGERIDTVELGAEYWYRNLRQTVEFQSVVEGLVAQGCRVFLESSPHPVLTVGIEESADRVVALESLRRGEGGLRRLVDAAGEAWVRGVPIDWAGMLAGGRRVDLPTYPFQHQPYWLDSPRHPAGDVTGPGDDEFWAAVEHGEATELADLLRRSAAEPGQDLHAPVAALLPTLATWRRDRQRRAAVDSWRYRIVWRPVATPSYDRVLSGRWAVVVPAGHEDDPVVDWVCSALRDHGGEPERMVLGPRESRSALATRLAADPPGGVVSLLGLSGAAHPDHEVLPSAVAGTVLLAQALSDGAVRAPVWTLTRNGVSATATDPVAPTHAAQVWAVARVAGLEHPEAWGGLLDLPDRLDDRAAARFAAVLSAGEDEDQLALRDAGLLARRLVRAPVPRDAVTAGWQPRDTALVTGGTGGLGGQVARWLAAAGVRHLVLVSRRGAEAEGADRLRDDLTALGVQVTFGACDVADRAALSALLDRVQEDGPPIRTVVHAAGSGRAARLLDTDAEETAAVLRAKSAGARNLHELLDDVDAFVLFSSGAGVWGSSAQGAYAAANAYLDALAEQRRGQGRPATSVAWGAWAGDGMTAAAGEEWWSRQGLRFMAPEAALDALRQAVDRAESTLVVADIDWKTFAPLFTSARSRPLITDIPEARPEPRPEGADQPTQGLVAKLAVLSADERRRALLAEVRAQAAVVLGHPGADAVPVDRPFRELGFDSLSAVKLRNRIVAATGLELPATLVFDHPTSTALAAYLGARLGIDGAPAGSTLLEDLARLESTVATLTAAPLAETVPDARDRAALTTRLRALLERWDQADGEDQAAAREELDDLSDDDLFDFIDAKFGRS</sequence>
<evidence type="ECO:0000259" key="9">
    <source>
        <dbReference type="PROSITE" id="PS52004"/>
    </source>
</evidence>
<gene>
    <name evidence="10" type="primary">bor2A4</name>
</gene>
<accession>A0A0U3IZ26</accession>
<keyword evidence="5" id="KW-0045">Antibiotic biosynthesis</keyword>
<dbReference type="InterPro" id="IPR014030">
    <property type="entry name" value="Ketoacyl_synth_N"/>
</dbReference>
<proteinExistence type="predicted"/>
<dbReference type="InterPro" id="IPR050091">
    <property type="entry name" value="PKS_NRPS_Biosynth_Enz"/>
</dbReference>
<evidence type="ECO:0000256" key="3">
    <source>
        <dbReference type="ARBA" id="ARBA00022553"/>
    </source>
</evidence>
<dbReference type="InterPro" id="IPR020806">
    <property type="entry name" value="PKS_PP-bd"/>
</dbReference>
<dbReference type="InterPro" id="IPR020841">
    <property type="entry name" value="PKS_Beta-ketoAc_synthase_dom"/>
</dbReference>
<dbReference type="InterPro" id="IPR032821">
    <property type="entry name" value="PKS_assoc"/>
</dbReference>
<evidence type="ECO:0000256" key="7">
    <source>
        <dbReference type="ARBA" id="ARBA00023315"/>
    </source>
</evidence>
<dbReference type="SUPFAM" id="SSF53901">
    <property type="entry name" value="Thiolase-like"/>
    <property type="match status" value="1"/>
</dbReference>
<dbReference type="SUPFAM" id="SSF55048">
    <property type="entry name" value="Probable ACP-binding domain of malonyl-CoA ACP transacylase"/>
    <property type="match status" value="1"/>
</dbReference>
<dbReference type="SMART" id="SM00822">
    <property type="entry name" value="PKS_KR"/>
    <property type="match status" value="1"/>
</dbReference>
<dbReference type="SUPFAM" id="SSF52151">
    <property type="entry name" value="FabD/lysophospholipase-like"/>
    <property type="match status" value="1"/>
</dbReference>
<dbReference type="InterPro" id="IPR057326">
    <property type="entry name" value="KR_dom"/>
</dbReference>
<dbReference type="CDD" id="cd08952">
    <property type="entry name" value="KR_1_SDR_x"/>
    <property type="match status" value="1"/>
</dbReference>
<dbReference type="PANTHER" id="PTHR43775">
    <property type="entry name" value="FATTY ACID SYNTHASE"/>
    <property type="match status" value="1"/>
</dbReference>
<dbReference type="Pfam" id="PF00109">
    <property type="entry name" value="ketoacyl-synt"/>
    <property type="match status" value="1"/>
</dbReference>
<dbReference type="NCBIfam" id="NF045894">
    <property type="entry name" value="PKS_plus_SDR"/>
    <property type="match status" value="1"/>
</dbReference>
<dbReference type="FunFam" id="3.40.47.10:FF:000019">
    <property type="entry name" value="Polyketide synthase type I"/>
    <property type="match status" value="1"/>
</dbReference>
<dbReference type="InterPro" id="IPR001227">
    <property type="entry name" value="Ac_transferase_dom_sf"/>
</dbReference>
<dbReference type="PANTHER" id="PTHR43775:SF51">
    <property type="entry name" value="INACTIVE PHENOLPHTHIOCEROL SYNTHESIS POLYKETIDE SYNTHASE TYPE I PKS1-RELATED"/>
    <property type="match status" value="1"/>
</dbReference>
<comment type="cofactor">
    <cofactor evidence="1">
        <name>pantetheine 4'-phosphate</name>
        <dbReference type="ChEBI" id="CHEBI:47942"/>
    </cofactor>
</comment>
<dbReference type="Gene3D" id="3.40.50.720">
    <property type="entry name" value="NAD(P)-binding Rossmann-like Domain"/>
    <property type="match status" value="1"/>
</dbReference>
<feature type="domain" description="Ketosynthase family 3 (KS3)" evidence="9">
    <location>
        <begin position="33"/>
        <end position="460"/>
    </location>
</feature>
<dbReference type="InterPro" id="IPR036291">
    <property type="entry name" value="NAD(P)-bd_dom_sf"/>
</dbReference>
<dbReference type="Pfam" id="PF18369">
    <property type="entry name" value="PKS_DE"/>
    <property type="match status" value="1"/>
</dbReference>
<dbReference type="Gene3D" id="3.40.47.10">
    <property type="match status" value="1"/>
</dbReference>
<dbReference type="InterPro" id="IPR018201">
    <property type="entry name" value="Ketoacyl_synth_AS"/>
</dbReference>
<dbReference type="SMART" id="SM00827">
    <property type="entry name" value="PKS_AT"/>
    <property type="match status" value="1"/>
</dbReference>
<dbReference type="Gene3D" id="3.40.366.10">
    <property type="entry name" value="Malonyl-Coenzyme A Acyl Carrier Protein, domain 2"/>
    <property type="match status" value="1"/>
</dbReference>
<dbReference type="InterPro" id="IPR041618">
    <property type="entry name" value="PKS_DE"/>
</dbReference>
<feature type="domain" description="Carrier" evidence="8">
    <location>
        <begin position="1457"/>
        <end position="1532"/>
    </location>
</feature>
<dbReference type="SUPFAM" id="SSF51735">
    <property type="entry name" value="NAD(P)-binding Rossmann-fold domains"/>
    <property type="match status" value="2"/>
</dbReference>
<dbReference type="PROSITE" id="PS00012">
    <property type="entry name" value="PHOSPHOPANTETHEINE"/>
    <property type="match status" value="1"/>
</dbReference>
<dbReference type="Gene3D" id="6.10.140.1830">
    <property type="match status" value="1"/>
</dbReference>
<evidence type="ECO:0000256" key="5">
    <source>
        <dbReference type="ARBA" id="ARBA00023194"/>
    </source>
</evidence>
<dbReference type="InterPro" id="IPR009081">
    <property type="entry name" value="PP-bd_ACP"/>
</dbReference>
<dbReference type="FunFam" id="3.40.366.10:FF:000002">
    <property type="entry name" value="Probable polyketide synthase 2"/>
    <property type="match status" value="1"/>
</dbReference>
<dbReference type="SMART" id="SM01294">
    <property type="entry name" value="PKS_PP_betabranch"/>
    <property type="match status" value="1"/>
</dbReference>
<evidence type="ECO:0000313" key="10">
    <source>
        <dbReference type="EMBL" id="ALV82341.1"/>
    </source>
</evidence>
<dbReference type="PROSITE" id="PS50075">
    <property type="entry name" value="CARRIER"/>
    <property type="match status" value="1"/>
</dbReference>
<dbReference type="PROSITE" id="PS00606">
    <property type="entry name" value="KS3_1"/>
    <property type="match status" value="1"/>
</dbReference>
<organism evidence="10">
    <name type="scientific">Streptomyces rochei</name>
    <name type="common">Streptomyces parvullus</name>
    <dbReference type="NCBI Taxonomy" id="1928"/>
    <lineage>
        <taxon>Bacteria</taxon>
        <taxon>Bacillati</taxon>
        <taxon>Actinomycetota</taxon>
        <taxon>Actinomycetes</taxon>
        <taxon>Kitasatosporales</taxon>
        <taxon>Streptomycetaceae</taxon>
        <taxon>Streptomyces</taxon>
        <taxon>Streptomyces rochei group</taxon>
    </lineage>
</organism>
<dbReference type="Gene3D" id="3.30.70.3290">
    <property type="match status" value="1"/>
</dbReference>
<dbReference type="Gene3D" id="1.10.1200.10">
    <property type="entry name" value="ACP-like"/>
    <property type="match status" value="1"/>
</dbReference>
<dbReference type="FunFam" id="1.10.1200.10:FF:000007">
    <property type="entry name" value="Probable polyketide synthase pks17"/>
    <property type="match status" value="1"/>
</dbReference>
<dbReference type="SMART" id="SM00823">
    <property type="entry name" value="PKS_PP"/>
    <property type="match status" value="1"/>
</dbReference>
<dbReference type="InterPro" id="IPR006162">
    <property type="entry name" value="Ppantetheine_attach_site"/>
</dbReference>
<name>A0A0U3IZ26_STRRO</name>
<dbReference type="InterPro" id="IPR016035">
    <property type="entry name" value="Acyl_Trfase/lysoPLipase"/>
</dbReference>
<dbReference type="GO" id="GO:0004312">
    <property type="term" value="F:fatty acid synthase activity"/>
    <property type="evidence" value="ECO:0007669"/>
    <property type="project" value="TreeGrafter"/>
</dbReference>
<evidence type="ECO:0000256" key="4">
    <source>
        <dbReference type="ARBA" id="ARBA00022679"/>
    </source>
</evidence>
<dbReference type="Pfam" id="PF00550">
    <property type="entry name" value="PP-binding"/>
    <property type="match status" value="1"/>
</dbReference>
<dbReference type="GO" id="GO:0033068">
    <property type="term" value="P:macrolide biosynthetic process"/>
    <property type="evidence" value="ECO:0007669"/>
    <property type="project" value="UniProtKB-ARBA"/>
</dbReference>
<dbReference type="Pfam" id="PF08659">
    <property type="entry name" value="KR"/>
    <property type="match status" value="1"/>
</dbReference>
<evidence type="ECO:0000256" key="2">
    <source>
        <dbReference type="ARBA" id="ARBA00022450"/>
    </source>
</evidence>
<dbReference type="PROSITE" id="PS52004">
    <property type="entry name" value="KS3_2"/>
    <property type="match status" value="1"/>
</dbReference>
<dbReference type="InterPro" id="IPR013968">
    <property type="entry name" value="PKS_KR"/>
</dbReference>
<dbReference type="GO" id="GO:0004315">
    <property type="term" value="F:3-oxoacyl-[acyl-carrier-protein] synthase activity"/>
    <property type="evidence" value="ECO:0007669"/>
    <property type="project" value="InterPro"/>
</dbReference>
<dbReference type="Pfam" id="PF02801">
    <property type="entry name" value="Ketoacyl-synt_C"/>
    <property type="match status" value="1"/>
</dbReference>
<dbReference type="InterPro" id="IPR016039">
    <property type="entry name" value="Thiolase-like"/>
</dbReference>
<dbReference type="SMART" id="SM00825">
    <property type="entry name" value="PKS_KS"/>
    <property type="match status" value="1"/>
</dbReference>
<evidence type="ECO:0000259" key="8">
    <source>
        <dbReference type="PROSITE" id="PS50075"/>
    </source>
</evidence>
<dbReference type="SUPFAM" id="SSF47336">
    <property type="entry name" value="ACP-like"/>
    <property type="match status" value="1"/>
</dbReference>
<evidence type="ECO:0000256" key="1">
    <source>
        <dbReference type="ARBA" id="ARBA00001957"/>
    </source>
</evidence>
<evidence type="ECO:0000256" key="6">
    <source>
        <dbReference type="ARBA" id="ARBA00023268"/>
    </source>
</evidence>
<dbReference type="GO" id="GO:0031177">
    <property type="term" value="F:phosphopantetheine binding"/>
    <property type="evidence" value="ECO:0007669"/>
    <property type="project" value="InterPro"/>
</dbReference>
<dbReference type="CDD" id="cd00833">
    <property type="entry name" value="PKS"/>
    <property type="match status" value="1"/>
</dbReference>
<keyword evidence="2" id="KW-0596">Phosphopantetheine</keyword>
<keyword evidence="7" id="KW-0012">Acyltransferase</keyword>
<reference evidence="10" key="1">
    <citation type="submission" date="2015-08" db="EMBL/GenBank/DDBJ databases">
        <title>Discovery of a novel antibiotic invisible to genome mining, by efficient functional screening of genomic libraries.</title>
        <authorList>
            <person name="Xu M."/>
            <person name="Wang Y."/>
            <person name="Liu M."/>
            <person name="Zhao Z."/>
            <person name="Xu L."/>
            <person name="Chen X."/>
            <person name="Gao G."/>
            <person name="Han D."/>
            <person name="Liu L."/>
            <person name="Huang S."/>
            <person name="He X."/>
            <person name="Lin S."/>
            <person name="Kang Q."/>
            <person name="Ou H."/>
            <person name="Zhou H."/>
            <person name="Pang X."/>
            <person name="Deng Z."/>
            <person name="Tao M."/>
        </authorList>
    </citation>
    <scope>NUCLEOTIDE SEQUENCE</scope>
    <source>
        <strain evidence="10">Sal35</strain>
    </source>
</reference>
<dbReference type="Pfam" id="PF16197">
    <property type="entry name" value="KAsynt_C_assoc"/>
    <property type="match status" value="1"/>
</dbReference>
<keyword evidence="3" id="KW-0597">Phosphoprotein</keyword>
<keyword evidence="6" id="KW-0511">Multifunctional enzyme</keyword>
<dbReference type="InterPro" id="IPR016036">
    <property type="entry name" value="Malonyl_transacylase_ACP-bd"/>
</dbReference>
<dbReference type="Pfam" id="PF08990">
    <property type="entry name" value="Docking"/>
    <property type="match status" value="1"/>
</dbReference>
<dbReference type="Pfam" id="PF00698">
    <property type="entry name" value="Acyl_transf_1"/>
    <property type="match status" value="1"/>
</dbReference>
<dbReference type="InterPro" id="IPR036736">
    <property type="entry name" value="ACP-like_sf"/>
</dbReference>
<dbReference type="InterPro" id="IPR015083">
    <property type="entry name" value="NorB/c/GfsB-D-like_docking"/>
</dbReference>
<dbReference type="InterPro" id="IPR014043">
    <property type="entry name" value="Acyl_transferase_dom"/>
</dbReference>
<dbReference type="EMBL" id="KT362046">
    <property type="protein sequence ID" value="ALV82341.1"/>
    <property type="molecule type" value="Genomic_DNA"/>
</dbReference>
<dbReference type="GO" id="GO:0006633">
    <property type="term" value="P:fatty acid biosynthetic process"/>
    <property type="evidence" value="ECO:0007669"/>
    <property type="project" value="InterPro"/>
</dbReference>